<comment type="caution">
    <text evidence="4">The sequence shown here is derived from an EMBL/GenBank/DDBJ whole genome shotgun (WGS) entry which is preliminary data.</text>
</comment>
<feature type="compositionally biased region" description="Basic and acidic residues" evidence="2">
    <location>
        <begin position="545"/>
        <end position="557"/>
    </location>
</feature>
<dbReference type="PANTHER" id="PTHR11915">
    <property type="entry name" value="SPECTRIN/FILAMIN RELATED CYTOSKELETAL PROTEIN"/>
    <property type="match status" value="1"/>
</dbReference>
<evidence type="ECO:0000313" key="4">
    <source>
        <dbReference type="EMBL" id="PFX28706.1"/>
    </source>
</evidence>
<dbReference type="CDD" id="cd00176">
    <property type="entry name" value="SPEC"/>
    <property type="match status" value="2"/>
</dbReference>
<feature type="compositionally biased region" description="Basic and acidic residues" evidence="2">
    <location>
        <begin position="419"/>
        <end position="429"/>
    </location>
</feature>
<proteinExistence type="predicted"/>
<gene>
    <name evidence="4" type="primary">SPTB</name>
    <name evidence="4" type="ORF">AWC38_SpisGene6574</name>
</gene>
<feature type="domain" description="Calponin-homology (CH)" evidence="3">
    <location>
        <begin position="131"/>
        <end position="236"/>
    </location>
</feature>
<dbReference type="SMART" id="SM00150">
    <property type="entry name" value="SPEC"/>
    <property type="match status" value="2"/>
</dbReference>
<organism evidence="4 5">
    <name type="scientific">Stylophora pistillata</name>
    <name type="common">Smooth cauliflower coral</name>
    <dbReference type="NCBI Taxonomy" id="50429"/>
    <lineage>
        <taxon>Eukaryota</taxon>
        <taxon>Metazoa</taxon>
        <taxon>Cnidaria</taxon>
        <taxon>Anthozoa</taxon>
        <taxon>Hexacorallia</taxon>
        <taxon>Scleractinia</taxon>
        <taxon>Astrocoeniina</taxon>
        <taxon>Pocilloporidae</taxon>
        <taxon>Stylophora</taxon>
    </lineage>
</organism>
<feature type="compositionally biased region" description="Low complexity" evidence="2">
    <location>
        <begin position="380"/>
        <end position="398"/>
    </location>
</feature>
<feature type="region of interest" description="Disordered" evidence="2">
    <location>
        <begin position="380"/>
        <end position="439"/>
    </location>
</feature>
<dbReference type="Gene3D" id="1.20.58.60">
    <property type="match status" value="3"/>
</dbReference>
<feature type="region of interest" description="Disordered" evidence="2">
    <location>
        <begin position="330"/>
        <end position="363"/>
    </location>
</feature>
<name>A0A2B4SH69_STYPI</name>
<dbReference type="InterPro" id="IPR001715">
    <property type="entry name" value="CH_dom"/>
</dbReference>
<dbReference type="OrthoDB" id="10017054at2759"/>
<accession>A0A2B4SH69</accession>
<evidence type="ECO:0000259" key="3">
    <source>
        <dbReference type="PROSITE" id="PS50021"/>
    </source>
</evidence>
<dbReference type="EMBL" id="LSMT01000078">
    <property type="protein sequence ID" value="PFX28706.1"/>
    <property type="molecule type" value="Genomic_DNA"/>
</dbReference>
<sequence length="1067" mass="123037">MNIEYIHMKDSQLDRHERVFTRWINLHLANANPPVKVTDLVNESKDGHVLLTLVEVLLGVRVLRDTRTSRIANIKNVQEAMGYLTRNKVRTGSVIASEIVSGVQRATLSLVWSIIFHFQVLEAMQPSQTDYGVSQKLLAWCQNQLKGYRGKVEVTNLTTSWMDGLAFNALLHSFNPSHFNFDAISSDGDKRLVHALSLATKEYGVPPIFDLEDFGVETPDKNMISLFLSYLYQFTRRGALSVESFETVKKQTSSEIKMEYKVQTVSSQYETSSSRATTYDVQTTTTTQQGKNETVFYENQSAGNERVLHLTGFPSSIQIQERRGFVVSPFGNLSGSSSRNSSRTTSPELKELKDEPLTFTSSPQMSWNESYEYKVATHSITSDSHVTSTTSTKMSSSKSSEDYSTRLVEFTSTDQDGQTNEKDKNQKEVEPDDSNSDSEMLIRYTVEKKIEQGPTVDVEIEETEETVIDGTVEKAMNEAEDDRKRKQNAEKDAEIETKEDGGAEEGEAHPEKEIKEDEFHEDAKQADSRTNKTRKILLVSTARISGEKNPKKTEPNERASWLSVSTDDEGDQPDSLVHYFRHSRDDHESSPPRYLTQIQINLGGQRENNAGSPAGTINFVDYLKRKLDAVDRDLFDIEYGAKQSDKESMDLQSTKKALDQHKDALLELESVEAHTYDALEEGKNLVNEKCFDSSHEEYFSDRMEATERKLRRIEDVVNKEHQRLFDLYVILLKQHLERMNDWLVRAESRMALDDDVEPTYEGVNSQIINHKTFQEDLSNHSMVNMILDMDLEDPAIDETIRDWVRVLSERWAAVWTWAEEWKKKLNKALMDWNKLREEETVLLSWLSSKEQTMDVISQTDITDEEQVKMHLNLLETLEREMEAQGTRLESLHQIGEELIKDADYHNSTAKAIWDQLEDFDECWTGISNSVKERKVVLQDAQSKVKRMGDLMKEVRTWMDEAEKLIKYIRLQSDPEKENKIQEKIELKCEEKDRNQLKVDEINRLEEDLSSNIDKRSNYYLKKVTKPFNKRWDDTRIALDRYRNDDYPFVKPDDCFLVKCLKKALVVN</sequence>
<dbReference type="SUPFAM" id="SSF47576">
    <property type="entry name" value="Calponin-homology domain, CH-domain"/>
    <property type="match status" value="1"/>
</dbReference>
<evidence type="ECO:0000313" key="5">
    <source>
        <dbReference type="Proteomes" id="UP000225706"/>
    </source>
</evidence>
<feature type="compositionally biased region" description="Basic and acidic residues" evidence="2">
    <location>
        <begin position="471"/>
        <end position="530"/>
    </location>
</feature>
<dbReference type="Gene3D" id="1.10.418.10">
    <property type="entry name" value="Calponin-like domain"/>
    <property type="match status" value="2"/>
</dbReference>
<dbReference type="InterPro" id="IPR002017">
    <property type="entry name" value="Spectrin_repeat"/>
</dbReference>
<reference evidence="5" key="1">
    <citation type="journal article" date="2017" name="bioRxiv">
        <title>Comparative analysis of the genomes of Stylophora pistillata and Acropora digitifera provides evidence for extensive differences between species of corals.</title>
        <authorList>
            <person name="Voolstra C.R."/>
            <person name="Li Y."/>
            <person name="Liew Y.J."/>
            <person name="Baumgarten S."/>
            <person name="Zoccola D."/>
            <person name="Flot J.-F."/>
            <person name="Tambutte S."/>
            <person name="Allemand D."/>
            <person name="Aranda M."/>
        </authorList>
    </citation>
    <scope>NUCLEOTIDE SEQUENCE [LARGE SCALE GENOMIC DNA]</scope>
</reference>
<dbReference type="AlphaFoldDB" id="A0A2B4SH69"/>
<dbReference type="InterPro" id="IPR018159">
    <property type="entry name" value="Spectrin/alpha-actinin"/>
</dbReference>
<dbReference type="STRING" id="50429.A0A2B4SH69"/>
<feature type="domain" description="Calponin-homology (CH)" evidence="3">
    <location>
        <begin position="14"/>
        <end position="119"/>
    </location>
</feature>
<keyword evidence="5" id="KW-1185">Reference proteome</keyword>
<feature type="compositionally biased region" description="Low complexity" evidence="2">
    <location>
        <begin position="331"/>
        <end position="346"/>
    </location>
</feature>
<dbReference type="SMART" id="SM00033">
    <property type="entry name" value="CH"/>
    <property type="match status" value="2"/>
</dbReference>
<keyword evidence="1" id="KW-0677">Repeat</keyword>
<dbReference type="SUPFAM" id="SSF46966">
    <property type="entry name" value="Spectrin repeat"/>
    <property type="match status" value="3"/>
</dbReference>
<evidence type="ECO:0000256" key="2">
    <source>
        <dbReference type="SAM" id="MobiDB-lite"/>
    </source>
</evidence>
<evidence type="ECO:0000256" key="1">
    <source>
        <dbReference type="ARBA" id="ARBA00022737"/>
    </source>
</evidence>
<dbReference type="InterPro" id="IPR036872">
    <property type="entry name" value="CH_dom_sf"/>
</dbReference>
<feature type="region of interest" description="Disordered" evidence="2">
    <location>
        <begin position="470"/>
        <end position="571"/>
    </location>
</feature>
<protein>
    <submittedName>
        <fullName evidence="4">Spectrin beta chain, erythrocytic</fullName>
    </submittedName>
</protein>
<dbReference type="Proteomes" id="UP000225706">
    <property type="component" value="Unassembled WGS sequence"/>
</dbReference>
<dbReference type="PROSITE" id="PS50021">
    <property type="entry name" value="CH"/>
    <property type="match status" value="2"/>
</dbReference>
<dbReference type="Pfam" id="PF00435">
    <property type="entry name" value="Spectrin"/>
    <property type="match status" value="1"/>
</dbReference>
<dbReference type="Pfam" id="PF00307">
    <property type="entry name" value="CH"/>
    <property type="match status" value="2"/>
</dbReference>